<reference evidence="2" key="1">
    <citation type="journal article" date="2021" name="Proc. Natl. Acad. Sci. U.S.A.">
        <title>A Catalog of Tens of Thousands of Viruses from Human Metagenomes Reveals Hidden Associations with Chronic Diseases.</title>
        <authorList>
            <person name="Tisza M.J."/>
            <person name="Buck C.B."/>
        </authorList>
    </citation>
    <scope>NUCLEOTIDE SEQUENCE</scope>
    <source>
        <strain evidence="2">Ctdau33</strain>
    </source>
</reference>
<accession>A0A8S5S722</accession>
<evidence type="ECO:0000313" key="2">
    <source>
        <dbReference type="EMBL" id="DAF46498.1"/>
    </source>
</evidence>
<name>A0A8S5S722_9CAUD</name>
<dbReference type="EMBL" id="BK032538">
    <property type="protein sequence ID" value="DAF46498.1"/>
    <property type="molecule type" value="Genomic_DNA"/>
</dbReference>
<proteinExistence type="predicted"/>
<sequence length="33" mass="3893">MRFLWRQITRRNTRNKSGSVCCKTALPPTRTRG</sequence>
<feature type="region of interest" description="Disordered" evidence="1">
    <location>
        <begin position="14"/>
        <end position="33"/>
    </location>
</feature>
<protein>
    <submittedName>
        <fullName evidence="2">Uncharacterized protein</fullName>
    </submittedName>
</protein>
<evidence type="ECO:0000256" key="1">
    <source>
        <dbReference type="SAM" id="MobiDB-lite"/>
    </source>
</evidence>
<organism evidence="2">
    <name type="scientific">Siphoviridae sp. ctdau33</name>
    <dbReference type="NCBI Taxonomy" id="2827902"/>
    <lineage>
        <taxon>Viruses</taxon>
        <taxon>Duplodnaviria</taxon>
        <taxon>Heunggongvirae</taxon>
        <taxon>Uroviricota</taxon>
        <taxon>Caudoviricetes</taxon>
    </lineage>
</organism>